<name>A0A3S3WFP5_9RHOB</name>
<dbReference type="RefSeq" id="WP_128490655.1">
    <property type="nucleotide sequence ID" value="NZ_JBHLXB010000033.1"/>
</dbReference>
<dbReference type="OrthoDB" id="9803878at2"/>
<dbReference type="Proteomes" id="UP000287168">
    <property type="component" value="Unassembled WGS sequence"/>
</dbReference>
<sequence length="187" mass="21158">MYSYEERMRAVALYVKLGKRPHGTIRELGYASRNALKGCCLKFERQQDLPARSAPRPQKFSEAQKQAALAHYASHGRCVSWTFRALAYPGRAKLTAWVGEAFPEVRRVSSERRFLARYAKRRHQIPFRSAPRRAELRRQTRVGVFRIGFVGLFAADHLDDMGRVALSEDQIAGLGVKAADHANMAGL</sequence>
<protein>
    <recommendedName>
        <fullName evidence="3">Transposase</fullName>
    </recommendedName>
</protein>
<keyword evidence="2" id="KW-1185">Reference proteome</keyword>
<organism evidence="1 2">
    <name type="scientific">Falsigemmobacter intermedius</name>
    <dbReference type="NCBI Taxonomy" id="1553448"/>
    <lineage>
        <taxon>Bacteria</taxon>
        <taxon>Pseudomonadati</taxon>
        <taxon>Pseudomonadota</taxon>
        <taxon>Alphaproteobacteria</taxon>
        <taxon>Rhodobacterales</taxon>
        <taxon>Paracoccaceae</taxon>
        <taxon>Falsigemmobacter</taxon>
    </lineage>
</organism>
<evidence type="ECO:0008006" key="3">
    <source>
        <dbReference type="Google" id="ProtNLM"/>
    </source>
</evidence>
<comment type="caution">
    <text evidence="1">The sequence shown here is derived from an EMBL/GenBank/DDBJ whole genome shotgun (WGS) entry which is preliminary data.</text>
</comment>
<gene>
    <name evidence="1" type="ORF">EP867_16965</name>
</gene>
<evidence type="ECO:0000313" key="1">
    <source>
        <dbReference type="EMBL" id="RWY37625.1"/>
    </source>
</evidence>
<dbReference type="EMBL" id="SBLC01000044">
    <property type="protein sequence ID" value="RWY37625.1"/>
    <property type="molecule type" value="Genomic_DNA"/>
</dbReference>
<proteinExistence type="predicted"/>
<reference evidence="1 2" key="1">
    <citation type="journal article" date="2015" name="Int. J. Syst. Evol. Microbiol.">
        <title>Gemmobacter intermedius sp. nov., isolated from a white stork (Ciconia ciconia).</title>
        <authorList>
            <person name="Kampfer P."/>
            <person name="Jerzak L."/>
            <person name="Wilharm G."/>
            <person name="Golke J."/>
            <person name="Busse H.J."/>
            <person name="Glaeser S.P."/>
        </authorList>
    </citation>
    <scope>NUCLEOTIDE SEQUENCE [LARGE SCALE GENOMIC DNA]</scope>
    <source>
        <strain evidence="1 2">119/4</strain>
    </source>
</reference>
<accession>A0A3S3WFP5</accession>
<evidence type="ECO:0000313" key="2">
    <source>
        <dbReference type="Proteomes" id="UP000287168"/>
    </source>
</evidence>
<dbReference type="AlphaFoldDB" id="A0A3S3WFP5"/>